<proteinExistence type="predicted"/>
<evidence type="ECO:0000256" key="1">
    <source>
        <dbReference type="SAM" id="MobiDB-lite"/>
    </source>
</evidence>
<feature type="region of interest" description="Disordered" evidence="1">
    <location>
        <begin position="1"/>
        <end position="37"/>
    </location>
</feature>
<dbReference type="EMBL" id="CABFWF030000006">
    <property type="protein sequence ID" value="CAD7027909.1"/>
    <property type="molecule type" value="Genomic_DNA"/>
</dbReference>
<protein>
    <submittedName>
        <fullName evidence="2">Uncharacterized protein</fullName>
    </submittedName>
</protein>
<keyword evidence="3" id="KW-1185">Reference proteome</keyword>
<dbReference type="RefSeq" id="WP_142591775.1">
    <property type="nucleotide sequence ID" value="NZ_CABFWF030000006.1"/>
</dbReference>
<evidence type="ECO:0000313" key="2">
    <source>
        <dbReference type="EMBL" id="CAD7027909.1"/>
    </source>
</evidence>
<reference evidence="2 3" key="1">
    <citation type="submission" date="2020-11" db="EMBL/GenBank/DDBJ databases">
        <authorList>
            <person name="Lassalle F."/>
        </authorList>
    </citation>
    <scope>NUCLEOTIDE SEQUENCE [LARGE SCALE GENOMIC DNA]</scope>
    <source>
        <strain evidence="2 3">JC140</strain>
    </source>
</reference>
<organism evidence="2 3">
    <name type="scientific">Pseudorhizobium endolithicum</name>
    <dbReference type="NCBI Taxonomy" id="1191678"/>
    <lineage>
        <taxon>Bacteria</taxon>
        <taxon>Pseudomonadati</taxon>
        <taxon>Pseudomonadota</taxon>
        <taxon>Alphaproteobacteria</taxon>
        <taxon>Hyphomicrobiales</taxon>
        <taxon>Rhizobiaceae</taxon>
        <taxon>Rhizobium/Agrobacterium group</taxon>
        <taxon>Pseudorhizobium</taxon>
    </lineage>
</organism>
<name>A0ABM8PG18_9HYPH</name>
<accession>A0ABM8PG18</accession>
<dbReference type="Proteomes" id="UP000606921">
    <property type="component" value="Unassembled WGS sequence"/>
</dbReference>
<comment type="caution">
    <text evidence="2">The sequence shown here is derived from an EMBL/GenBank/DDBJ whole genome shotgun (WGS) entry which is preliminary data.</text>
</comment>
<evidence type="ECO:0000313" key="3">
    <source>
        <dbReference type="Proteomes" id="UP000606921"/>
    </source>
</evidence>
<gene>
    <name evidence="2" type="ORF">REJC140_02560</name>
</gene>
<feature type="compositionally biased region" description="Basic and acidic residues" evidence="1">
    <location>
        <begin position="15"/>
        <end position="33"/>
    </location>
</feature>
<sequence>MKIDSGLSGYGYHSRPNDIERRTEETPLRESDAPTRSNAFTVESSTLLSSSLAKALWLGVESKRSEAAGQAATQTVARPLAEEWVADRYREFSEF</sequence>